<dbReference type="GO" id="GO:0016020">
    <property type="term" value="C:membrane"/>
    <property type="evidence" value="ECO:0007669"/>
    <property type="project" value="InterPro"/>
</dbReference>
<organism evidence="3 4">
    <name type="scientific">Aureobasidium pullulans</name>
    <name type="common">Black yeast</name>
    <name type="synonym">Pullularia pullulans</name>
    <dbReference type="NCBI Taxonomy" id="5580"/>
    <lineage>
        <taxon>Eukaryota</taxon>
        <taxon>Fungi</taxon>
        <taxon>Dikarya</taxon>
        <taxon>Ascomycota</taxon>
        <taxon>Pezizomycotina</taxon>
        <taxon>Dothideomycetes</taxon>
        <taxon>Dothideomycetidae</taxon>
        <taxon>Dothideales</taxon>
        <taxon>Saccotheciaceae</taxon>
        <taxon>Aureobasidium</taxon>
    </lineage>
</organism>
<feature type="compositionally biased region" description="Polar residues" evidence="1">
    <location>
        <begin position="402"/>
        <end position="413"/>
    </location>
</feature>
<feature type="compositionally biased region" description="Polar residues" evidence="1">
    <location>
        <begin position="599"/>
        <end position="610"/>
    </location>
</feature>
<protein>
    <recommendedName>
        <fullName evidence="5">SH3 domain-containing protein</fullName>
    </recommendedName>
</protein>
<feature type="compositionally biased region" description="Basic residues" evidence="1">
    <location>
        <begin position="615"/>
        <end position="628"/>
    </location>
</feature>
<dbReference type="Proteomes" id="UP000308724">
    <property type="component" value="Unassembled WGS sequence"/>
</dbReference>
<feature type="compositionally biased region" description="Basic residues" evidence="1">
    <location>
        <begin position="1065"/>
        <end position="1095"/>
    </location>
</feature>
<reference evidence="3 4" key="1">
    <citation type="submission" date="2018-10" db="EMBL/GenBank/DDBJ databases">
        <title>Fifty Aureobasidium pullulans genomes reveal a recombining polyextremotolerant generalist.</title>
        <authorList>
            <person name="Gostincar C."/>
            <person name="Turk M."/>
            <person name="Zajc J."/>
            <person name="Gunde-Cimerman N."/>
        </authorList>
    </citation>
    <scope>NUCLEOTIDE SEQUENCE [LARGE SCALE GENOMIC DNA]</scope>
    <source>
        <strain evidence="3 4">EXF-1645</strain>
    </source>
</reference>
<keyword evidence="2" id="KW-1133">Transmembrane helix</keyword>
<dbReference type="GO" id="GO:0046873">
    <property type="term" value="F:metal ion transmembrane transporter activity"/>
    <property type="evidence" value="ECO:0007669"/>
    <property type="project" value="InterPro"/>
</dbReference>
<feature type="region of interest" description="Disordered" evidence="1">
    <location>
        <begin position="284"/>
        <end position="308"/>
    </location>
</feature>
<dbReference type="SUPFAM" id="SSF50044">
    <property type="entry name" value="SH3-domain"/>
    <property type="match status" value="1"/>
</dbReference>
<feature type="transmembrane region" description="Helical" evidence="2">
    <location>
        <begin position="316"/>
        <end position="342"/>
    </location>
</feature>
<feature type="transmembrane region" description="Helical" evidence="2">
    <location>
        <begin position="42"/>
        <end position="63"/>
    </location>
</feature>
<dbReference type="PANTHER" id="PTHR16861:SF4">
    <property type="entry name" value="SH3 DOMAIN PROTEIN (AFU_ORTHOLOGUE AFUA_1G13610)"/>
    <property type="match status" value="1"/>
</dbReference>
<feature type="region of interest" description="Disordered" evidence="1">
    <location>
        <begin position="536"/>
        <end position="562"/>
    </location>
</feature>
<dbReference type="Gene3D" id="1.20.58.340">
    <property type="entry name" value="Magnesium transport protein CorA, transmembrane region"/>
    <property type="match status" value="1"/>
</dbReference>
<feature type="transmembrane region" description="Helical" evidence="2">
    <location>
        <begin position="989"/>
        <end position="1015"/>
    </location>
</feature>
<comment type="caution">
    <text evidence="3">The sequence shown here is derived from an EMBL/GenBank/DDBJ whole genome shotgun (WGS) entry which is preliminary data.</text>
</comment>
<proteinExistence type="predicted"/>
<dbReference type="Gene3D" id="2.30.30.40">
    <property type="entry name" value="SH3 Domains"/>
    <property type="match status" value="1"/>
</dbReference>
<evidence type="ECO:0008006" key="5">
    <source>
        <dbReference type="Google" id="ProtNLM"/>
    </source>
</evidence>
<dbReference type="AlphaFoldDB" id="A0A4T0C0N8"/>
<keyword evidence="2" id="KW-0472">Membrane</keyword>
<evidence type="ECO:0000313" key="3">
    <source>
        <dbReference type="EMBL" id="TIA37782.1"/>
    </source>
</evidence>
<keyword evidence="2" id="KW-0812">Transmembrane</keyword>
<feature type="compositionally biased region" description="Low complexity" evidence="1">
    <location>
        <begin position="284"/>
        <end position="306"/>
    </location>
</feature>
<feature type="compositionally biased region" description="Basic and acidic residues" evidence="1">
    <location>
        <begin position="372"/>
        <end position="386"/>
    </location>
</feature>
<name>A0A4T0C0N8_AURPU</name>
<dbReference type="PANTHER" id="PTHR16861">
    <property type="entry name" value="GLYCOPROTEIN 38"/>
    <property type="match status" value="1"/>
</dbReference>
<dbReference type="Pfam" id="PF01544">
    <property type="entry name" value="CorA"/>
    <property type="match status" value="1"/>
</dbReference>
<dbReference type="EMBL" id="QZBZ01000076">
    <property type="protein sequence ID" value="TIA37782.1"/>
    <property type="molecule type" value="Genomic_DNA"/>
</dbReference>
<dbReference type="InterPro" id="IPR002523">
    <property type="entry name" value="MgTranspt_CorA/ZnTranspt_ZntB"/>
</dbReference>
<gene>
    <name evidence="3" type="ORF">D6C78_04472</name>
</gene>
<feature type="compositionally biased region" description="Basic and acidic residues" evidence="1">
    <location>
        <begin position="26"/>
        <end position="37"/>
    </location>
</feature>
<feature type="transmembrane region" description="Helical" evidence="2">
    <location>
        <begin position="963"/>
        <end position="983"/>
    </location>
</feature>
<sequence length="1102" mass="123460">MTNNAPTRRAPRGNNNNERAPRAKSPGKETATRYRRSGEKRVAGRFLSLYTLAVTAATLPSALAQSCIPLTDSSQCRAFNTASISTDSTLTGLFPFLANVTDTSSFDTQLQQYISNGFIQQRYSDLIGCSSFDSSNSSDYYARYTSSVLCNAIVQNSISACDLTGDATRPLCANTCAEYAESEQAIAASDICGQASSNAISQIRADFTNCALPANSLSGSCIAGVTNEPNNCGFSSNLVNLCSYCAASSPNATDSCCVYSNTTSRCDNVVLPIVATSSMQPLFTSTSSGPSSTATESPSSTASPNTNKRKGLSGGAIAGIVIGSLLGAFVLLALLILACIFLRRRKQASPAASVFNQPVRSRQGPAPPAMAYRHDGASRSQSDKIEALPGGRVARMTALEAVSSSSERNTRSPLSAIDSPPDTQRTPHSRTAGLDPPPRRNGSLSSGSLLAFGTYDSPARDGVSSPEGTSESEQLSFFKDYYSEDDIHPGDLVSSLWAYQPRAADEFDLERGDMVKVVGIWDDGWATGVRVSMRAEDWKSKGKLQRDSGLSSGEQSPEEYGPVKAFPLLRRLAPGVKVEEGTMNPYPRRSDVDLHKQTRYTPSTYQTNMGDSPRANRHHRKRRSPRHKSWYQEGVPVKIHIGNRRSPNYHSSIQVTSADGDRFAALVHETLSMNPHDPLLITFNGYQPWLEQVISTCIDDRYDELTDLNRALQFDDTVKFPERSNKRSMQIPWSFLVDQMNVPDVYWWTFGKDPPPDHPQGIDEIDDYRFRIAAWSCGRRACRFDERVPVVLIFTQSKIPAENVMHDLFFPYFYEDEEYDRPRRDEETVCWTFLRLYWLLTDWQNIIREIERELEEAELNSRGRKFPVKLRTRIMHKQIDRIYELSEYMRFHSRSFKKLLKLKDTMHKSPDDDNDPVWDEMDDAVEDLDQYAYYMDTLKERFLNLIELEFNIENANQSDYSRYLSILAALYLPITYLTSIFGISTLTAPAILCLYISIPLLVVSLFFTVFFPWAISRFQKIWYPANKNNVKLPKNSFTLLGEELPSSADVPRVIPIRDPSLPRQHAARQSHHRRNNSKPRSKSRIRSLSARGRRRLGVEDKV</sequence>
<feature type="region of interest" description="Disordered" evidence="1">
    <location>
        <begin position="1061"/>
        <end position="1102"/>
    </location>
</feature>
<accession>A0A4T0C0N8</accession>
<evidence type="ECO:0000256" key="1">
    <source>
        <dbReference type="SAM" id="MobiDB-lite"/>
    </source>
</evidence>
<feature type="region of interest" description="Disordered" evidence="1">
    <location>
        <begin position="580"/>
        <end position="628"/>
    </location>
</feature>
<feature type="region of interest" description="Disordered" evidence="1">
    <location>
        <begin position="1"/>
        <end position="37"/>
    </location>
</feature>
<evidence type="ECO:0000256" key="2">
    <source>
        <dbReference type="SAM" id="Phobius"/>
    </source>
</evidence>
<feature type="region of interest" description="Disordered" evidence="1">
    <location>
        <begin position="351"/>
        <end position="472"/>
    </location>
</feature>
<dbReference type="InterPro" id="IPR036028">
    <property type="entry name" value="SH3-like_dom_sf"/>
</dbReference>
<feature type="compositionally biased region" description="Basic and acidic residues" evidence="1">
    <location>
        <begin position="536"/>
        <end position="546"/>
    </location>
</feature>
<evidence type="ECO:0000313" key="4">
    <source>
        <dbReference type="Proteomes" id="UP000308724"/>
    </source>
</evidence>